<organism evidence="2 3">
    <name type="scientific">Actinoalloteichus hymeniacidonis</name>
    <dbReference type="NCBI Taxonomy" id="340345"/>
    <lineage>
        <taxon>Bacteria</taxon>
        <taxon>Bacillati</taxon>
        <taxon>Actinomycetota</taxon>
        <taxon>Actinomycetes</taxon>
        <taxon>Pseudonocardiales</taxon>
        <taxon>Pseudonocardiaceae</taxon>
        <taxon>Actinoalloteichus</taxon>
    </lineage>
</organism>
<dbReference type="InterPro" id="IPR007278">
    <property type="entry name" value="DUF397"/>
</dbReference>
<evidence type="ECO:0000313" key="3">
    <source>
        <dbReference type="Proteomes" id="UP000095210"/>
    </source>
</evidence>
<sequence length="83" mass="8497">MRAELSNHSQPNGSCVEIGIGLEAADWRKSSRSTGTNGGCVEIGHASGLVGIRDTKNRAGGTLSVSGTAFGSLILAIKEGNLR</sequence>
<dbReference type="Proteomes" id="UP000095210">
    <property type="component" value="Chromosome"/>
</dbReference>
<dbReference type="Pfam" id="PF04149">
    <property type="entry name" value="DUF397"/>
    <property type="match status" value="1"/>
</dbReference>
<feature type="domain" description="DUF397" evidence="1">
    <location>
        <begin position="25"/>
        <end position="78"/>
    </location>
</feature>
<dbReference type="RefSeq" id="WP_311734457.1">
    <property type="nucleotide sequence ID" value="NZ_JACHIS010000001.1"/>
</dbReference>
<evidence type="ECO:0000313" key="2">
    <source>
        <dbReference type="EMBL" id="AOS64695.1"/>
    </source>
</evidence>
<accession>A0AAC9MZT0</accession>
<protein>
    <submittedName>
        <fullName evidence="2">DUF397 family protein</fullName>
    </submittedName>
</protein>
<dbReference type="AlphaFoldDB" id="A0AAC9MZT0"/>
<proteinExistence type="predicted"/>
<reference evidence="3" key="1">
    <citation type="submission" date="2016-03" db="EMBL/GenBank/DDBJ databases">
        <title>Complete genome sequence of the type strain Actinoalloteichus hymeniacidonis DSM 45092.</title>
        <authorList>
            <person name="Schaffert L."/>
            <person name="Albersmeier A."/>
            <person name="Winkler A."/>
            <person name="Kalinowski J."/>
            <person name="Zotchev S."/>
            <person name="Ruckert C."/>
        </authorList>
    </citation>
    <scope>NUCLEOTIDE SEQUENCE [LARGE SCALE GENOMIC DNA]</scope>
    <source>
        <strain evidence="3">HPA177(T) (DSM 45092(T))</strain>
    </source>
</reference>
<gene>
    <name evidence="2" type="ORF">TL08_19520</name>
</gene>
<evidence type="ECO:0000259" key="1">
    <source>
        <dbReference type="Pfam" id="PF04149"/>
    </source>
</evidence>
<dbReference type="KEGG" id="ahm:TL08_19520"/>
<dbReference type="EMBL" id="CP014859">
    <property type="protein sequence ID" value="AOS64695.1"/>
    <property type="molecule type" value="Genomic_DNA"/>
</dbReference>
<keyword evidence="3" id="KW-1185">Reference proteome</keyword>
<name>A0AAC9MZT0_9PSEU</name>